<sequence length="301" mass="33865">MMRLNLKGKLIPKLPIVFCDSWVHSKSHELSLERKIKIIENGVFAVHKEKNLASTETVEIIKSILASDFPIDILKVGHGGVLDKTATGVLVLGLCNGCKILPKFLHGTKNYEVKGRLGISTSTYNETGEIVDQLPYDHVTKDDLSKCLNRFIGDIKQTPPAYSSLKLNGRRYSDLAREGIEVPLKPRPVKCYSLTCSSFEPPYFSLSLKCGSGFYVRSLIHDIGKAVGSCAHVVELHRTQHGVFKDDEALVRDKWTTKEILRSIQAAKRKHKNLFSKFDNDKNMKNNKDKEINIPDDLFDL</sequence>
<dbReference type="AlphaFoldDB" id="A0A8K0K770"/>
<reference evidence="7" key="1">
    <citation type="submission" date="2013-04" db="EMBL/GenBank/DDBJ databases">
        <authorList>
            <person name="Qu J."/>
            <person name="Murali S.C."/>
            <person name="Bandaranaike D."/>
            <person name="Bellair M."/>
            <person name="Blankenburg K."/>
            <person name="Chao H."/>
            <person name="Dinh H."/>
            <person name="Doddapaneni H."/>
            <person name="Downs B."/>
            <person name="Dugan-Rocha S."/>
            <person name="Elkadiri S."/>
            <person name="Gnanaolivu R.D."/>
            <person name="Hernandez B."/>
            <person name="Javaid M."/>
            <person name="Jayaseelan J.C."/>
            <person name="Lee S."/>
            <person name="Li M."/>
            <person name="Ming W."/>
            <person name="Munidasa M."/>
            <person name="Muniz J."/>
            <person name="Nguyen L."/>
            <person name="Ongeri F."/>
            <person name="Osuji N."/>
            <person name="Pu L.-L."/>
            <person name="Puazo M."/>
            <person name="Qu C."/>
            <person name="Quiroz J."/>
            <person name="Raj R."/>
            <person name="Weissenberger G."/>
            <person name="Xin Y."/>
            <person name="Zou X."/>
            <person name="Han Y."/>
            <person name="Richards S."/>
            <person name="Worley K."/>
            <person name="Muzny D."/>
            <person name="Gibbs R."/>
        </authorList>
    </citation>
    <scope>NUCLEOTIDE SEQUENCE</scope>
    <source>
        <strain evidence="7">Sampled in the wild</strain>
    </source>
</reference>
<evidence type="ECO:0000256" key="1">
    <source>
        <dbReference type="ARBA" id="ARBA00008999"/>
    </source>
</evidence>
<proteinExistence type="inferred from homology"/>
<evidence type="ECO:0000256" key="2">
    <source>
        <dbReference type="ARBA" id="ARBA00012787"/>
    </source>
</evidence>
<feature type="domain" description="tRNA pseudouridylate synthase B C-terminal" evidence="6">
    <location>
        <begin position="217"/>
        <end position="250"/>
    </location>
</feature>
<dbReference type="PANTHER" id="PTHR13767">
    <property type="entry name" value="TRNA-PSEUDOURIDINE SYNTHASE"/>
    <property type="match status" value="1"/>
</dbReference>
<organism evidence="7 8">
    <name type="scientific">Ladona fulva</name>
    <name type="common">Scarce chaser dragonfly</name>
    <name type="synonym">Libellula fulva</name>
    <dbReference type="NCBI Taxonomy" id="123851"/>
    <lineage>
        <taxon>Eukaryota</taxon>
        <taxon>Metazoa</taxon>
        <taxon>Ecdysozoa</taxon>
        <taxon>Arthropoda</taxon>
        <taxon>Hexapoda</taxon>
        <taxon>Insecta</taxon>
        <taxon>Pterygota</taxon>
        <taxon>Palaeoptera</taxon>
        <taxon>Odonata</taxon>
        <taxon>Epiprocta</taxon>
        <taxon>Anisoptera</taxon>
        <taxon>Libelluloidea</taxon>
        <taxon>Libellulidae</taxon>
        <taxon>Ladona</taxon>
    </lineage>
</organism>
<evidence type="ECO:0000259" key="5">
    <source>
        <dbReference type="Pfam" id="PF01509"/>
    </source>
</evidence>
<dbReference type="NCBIfam" id="TIGR00431">
    <property type="entry name" value="TruB"/>
    <property type="match status" value="1"/>
</dbReference>
<dbReference type="InterPro" id="IPR014780">
    <property type="entry name" value="tRNA_psdUridine_synth_TruB"/>
</dbReference>
<dbReference type="PANTHER" id="PTHR13767:SF2">
    <property type="entry name" value="PSEUDOURIDYLATE SYNTHASE TRUB1"/>
    <property type="match status" value="1"/>
</dbReference>
<dbReference type="Proteomes" id="UP000792457">
    <property type="component" value="Unassembled WGS sequence"/>
</dbReference>
<protein>
    <recommendedName>
        <fullName evidence="2">tRNA pseudouridine(55) synthase</fullName>
        <ecNumber evidence="2">5.4.99.25</ecNumber>
    </recommendedName>
</protein>
<dbReference type="Pfam" id="PF01509">
    <property type="entry name" value="TruB_N"/>
    <property type="match status" value="1"/>
</dbReference>
<dbReference type="GO" id="GO:0160148">
    <property type="term" value="F:tRNA pseudouridine(55) synthase activity"/>
    <property type="evidence" value="ECO:0007669"/>
    <property type="project" value="UniProtKB-EC"/>
</dbReference>
<reference evidence="7" key="2">
    <citation type="submission" date="2017-10" db="EMBL/GenBank/DDBJ databases">
        <title>Ladona fulva Genome sequencing and assembly.</title>
        <authorList>
            <person name="Murali S."/>
            <person name="Richards S."/>
            <person name="Bandaranaike D."/>
            <person name="Bellair M."/>
            <person name="Blankenburg K."/>
            <person name="Chao H."/>
            <person name="Dinh H."/>
            <person name="Doddapaneni H."/>
            <person name="Dugan-Rocha S."/>
            <person name="Elkadiri S."/>
            <person name="Gnanaolivu R."/>
            <person name="Hernandez B."/>
            <person name="Skinner E."/>
            <person name="Javaid M."/>
            <person name="Lee S."/>
            <person name="Li M."/>
            <person name="Ming W."/>
            <person name="Munidasa M."/>
            <person name="Muniz J."/>
            <person name="Nguyen L."/>
            <person name="Hughes D."/>
            <person name="Osuji N."/>
            <person name="Pu L.-L."/>
            <person name="Puazo M."/>
            <person name="Qu C."/>
            <person name="Quiroz J."/>
            <person name="Raj R."/>
            <person name="Weissenberger G."/>
            <person name="Xin Y."/>
            <person name="Zou X."/>
            <person name="Han Y."/>
            <person name="Worley K."/>
            <person name="Muzny D."/>
            <person name="Gibbs R."/>
        </authorList>
    </citation>
    <scope>NUCLEOTIDE SEQUENCE</scope>
    <source>
        <strain evidence="7">Sampled in the wild</strain>
    </source>
</reference>
<gene>
    <name evidence="7" type="ORF">J437_LFUL003424</name>
</gene>
<evidence type="ECO:0000313" key="7">
    <source>
        <dbReference type="EMBL" id="KAG8227218.1"/>
    </source>
</evidence>
<comment type="caution">
    <text evidence="7">The sequence shown here is derived from an EMBL/GenBank/DDBJ whole genome shotgun (WGS) entry which is preliminary data.</text>
</comment>
<dbReference type="InterPro" id="IPR032819">
    <property type="entry name" value="TruB_C"/>
</dbReference>
<dbReference type="SUPFAM" id="SSF55120">
    <property type="entry name" value="Pseudouridine synthase"/>
    <property type="match status" value="1"/>
</dbReference>
<dbReference type="HAMAP" id="MF_01080">
    <property type="entry name" value="TruB_bact"/>
    <property type="match status" value="1"/>
</dbReference>
<name>A0A8K0K770_LADFU</name>
<evidence type="ECO:0000256" key="3">
    <source>
        <dbReference type="ARBA" id="ARBA00022694"/>
    </source>
</evidence>
<feature type="domain" description="Pseudouridine synthase II N-terminal" evidence="5">
    <location>
        <begin position="73"/>
        <end position="216"/>
    </location>
</feature>
<dbReference type="InterPro" id="IPR002501">
    <property type="entry name" value="PsdUridine_synth_N"/>
</dbReference>
<dbReference type="EC" id="5.4.99.25" evidence="2"/>
<accession>A0A8K0K770</accession>
<dbReference type="EMBL" id="KZ308314">
    <property type="protein sequence ID" value="KAG8227218.1"/>
    <property type="molecule type" value="Genomic_DNA"/>
</dbReference>
<dbReference type="GO" id="GO:1990481">
    <property type="term" value="P:mRNA pseudouridine synthesis"/>
    <property type="evidence" value="ECO:0007669"/>
    <property type="project" value="TreeGrafter"/>
</dbReference>
<dbReference type="OrthoDB" id="8248391at2759"/>
<keyword evidence="4" id="KW-0413">Isomerase</keyword>
<dbReference type="InterPro" id="IPR020103">
    <property type="entry name" value="PsdUridine_synth_cat_dom_sf"/>
</dbReference>
<dbReference type="GO" id="GO:0006400">
    <property type="term" value="P:tRNA modification"/>
    <property type="evidence" value="ECO:0007669"/>
    <property type="project" value="TreeGrafter"/>
</dbReference>
<dbReference type="Pfam" id="PF16198">
    <property type="entry name" value="TruB_C_2"/>
    <property type="match status" value="1"/>
</dbReference>
<dbReference type="GO" id="GO:0003723">
    <property type="term" value="F:RNA binding"/>
    <property type="evidence" value="ECO:0007669"/>
    <property type="project" value="InterPro"/>
</dbReference>
<dbReference type="GO" id="GO:0005634">
    <property type="term" value="C:nucleus"/>
    <property type="evidence" value="ECO:0007669"/>
    <property type="project" value="TreeGrafter"/>
</dbReference>
<evidence type="ECO:0000313" key="8">
    <source>
        <dbReference type="Proteomes" id="UP000792457"/>
    </source>
</evidence>
<keyword evidence="3" id="KW-0819">tRNA processing</keyword>
<keyword evidence="8" id="KW-1185">Reference proteome</keyword>
<comment type="similarity">
    <text evidence="1">Belongs to the pseudouridine synthase TruB family.</text>
</comment>
<evidence type="ECO:0000259" key="6">
    <source>
        <dbReference type="Pfam" id="PF16198"/>
    </source>
</evidence>
<evidence type="ECO:0000256" key="4">
    <source>
        <dbReference type="ARBA" id="ARBA00023235"/>
    </source>
</evidence>
<dbReference type="Gene3D" id="3.30.2350.10">
    <property type="entry name" value="Pseudouridine synthase"/>
    <property type="match status" value="1"/>
</dbReference>